<sequence>MASVRGKRDNFKSTLAASFPGPGSDLLESLRAWQREYRTIFKRDVMVGCWKSYEKKTVREEFVRREKYRKFVRLTVNFKEEDGRSRRKRRRRRSRRSRSRSRRQRNDRRSYNQERLKPRSCVLRCSSNWE</sequence>
<keyword evidence="3" id="KW-1185">Reference proteome</keyword>
<dbReference type="Proteomes" id="UP001607302">
    <property type="component" value="Unassembled WGS sequence"/>
</dbReference>
<protein>
    <submittedName>
        <fullName evidence="2">Uncharacterized protein</fullName>
    </submittedName>
</protein>
<feature type="region of interest" description="Disordered" evidence="1">
    <location>
        <begin position="81"/>
        <end position="112"/>
    </location>
</feature>
<comment type="caution">
    <text evidence="2">The sequence shown here is derived from an EMBL/GenBank/DDBJ whole genome shotgun (WGS) entry which is preliminary data.</text>
</comment>
<accession>A0ABD2B2I1</accession>
<evidence type="ECO:0000313" key="3">
    <source>
        <dbReference type="Proteomes" id="UP001607302"/>
    </source>
</evidence>
<dbReference type="EMBL" id="JAUDFV010000133">
    <property type="protein sequence ID" value="KAL2726926.1"/>
    <property type="molecule type" value="Genomic_DNA"/>
</dbReference>
<evidence type="ECO:0000313" key="2">
    <source>
        <dbReference type="EMBL" id="KAL2726926.1"/>
    </source>
</evidence>
<feature type="compositionally biased region" description="Basic residues" evidence="1">
    <location>
        <begin position="85"/>
        <end position="106"/>
    </location>
</feature>
<reference evidence="2 3" key="1">
    <citation type="journal article" date="2024" name="Ann. Entomol. Soc. Am.">
        <title>Genomic analyses of the southern and eastern yellowjacket wasps (Hymenoptera: Vespidae) reveal evolutionary signatures of social life.</title>
        <authorList>
            <person name="Catto M.A."/>
            <person name="Caine P.B."/>
            <person name="Orr S.E."/>
            <person name="Hunt B.G."/>
            <person name="Goodisman M.A.D."/>
        </authorList>
    </citation>
    <scope>NUCLEOTIDE SEQUENCE [LARGE SCALE GENOMIC DNA]</scope>
    <source>
        <strain evidence="2">233</strain>
        <tissue evidence="2">Head and thorax</tissue>
    </source>
</reference>
<gene>
    <name evidence="2" type="ORF">V1478_007204</name>
</gene>
<proteinExistence type="predicted"/>
<evidence type="ECO:0000256" key="1">
    <source>
        <dbReference type="SAM" id="MobiDB-lite"/>
    </source>
</evidence>
<name>A0ABD2B2I1_VESSQ</name>
<organism evidence="2 3">
    <name type="scientific">Vespula squamosa</name>
    <name type="common">Southern yellow jacket</name>
    <name type="synonym">Wasp</name>
    <dbReference type="NCBI Taxonomy" id="30214"/>
    <lineage>
        <taxon>Eukaryota</taxon>
        <taxon>Metazoa</taxon>
        <taxon>Ecdysozoa</taxon>
        <taxon>Arthropoda</taxon>
        <taxon>Hexapoda</taxon>
        <taxon>Insecta</taxon>
        <taxon>Pterygota</taxon>
        <taxon>Neoptera</taxon>
        <taxon>Endopterygota</taxon>
        <taxon>Hymenoptera</taxon>
        <taxon>Apocrita</taxon>
        <taxon>Aculeata</taxon>
        <taxon>Vespoidea</taxon>
        <taxon>Vespidae</taxon>
        <taxon>Vespinae</taxon>
        <taxon>Vespula</taxon>
    </lineage>
</organism>
<dbReference type="AlphaFoldDB" id="A0ABD2B2I1"/>